<feature type="chain" id="PRO_5008626250" description="DUF5666 domain-containing protein" evidence="1">
    <location>
        <begin position="25"/>
        <end position="68"/>
    </location>
</feature>
<dbReference type="STRING" id="1156395.DBT_0721"/>
<keyword evidence="3" id="KW-1185">Reference proteome</keyword>
<reference evidence="2 3" key="1">
    <citation type="submission" date="2016-06" db="EMBL/GenBank/DDBJ databases">
        <title>Respiratory ammonification of nitrate coupled to the oxidation of elemental sulfur in deep-sea autotrophic thermophilic bacteria.</title>
        <authorList>
            <person name="Slobodkina G.B."/>
            <person name="Mardanov A.V."/>
            <person name="Ravin N.V."/>
            <person name="Frolova A.A."/>
            <person name="Viryasiv M.B."/>
            <person name="Chernyh N.A."/>
            <person name="Bonch-Osmolovskaya E.A."/>
            <person name="Slobodkin A.I."/>
        </authorList>
    </citation>
    <scope>NUCLEOTIDE SEQUENCE [LARGE SCALE GENOMIC DNA]</scope>
    <source>
        <strain evidence="2 3">S69</strain>
    </source>
</reference>
<dbReference type="Proteomes" id="UP000093080">
    <property type="component" value="Unassembled WGS sequence"/>
</dbReference>
<accession>A0A1B9F799</accession>
<name>A0A1B9F799_9BACT</name>
<protein>
    <recommendedName>
        <fullName evidence="4">DUF5666 domain-containing protein</fullName>
    </recommendedName>
</protein>
<dbReference type="AlphaFoldDB" id="A0A1B9F799"/>
<evidence type="ECO:0008006" key="4">
    <source>
        <dbReference type="Google" id="ProtNLM"/>
    </source>
</evidence>
<gene>
    <name evidence="2" type="ORF">DBT_0721</name>
</gene>
<comment type="caution">
    <text evidence="2">The sequence shown here is derived from an EMBL/GenBank/DDBJ whole genome shotgun (WGS) entry which is preliminary data.</text>
</comment>
<dbReference type="OrthoDB" id="9814293at2"/>
<evidence type="ECO:0000313" key="2">
    <source>
        <dbReference type="EMBL" id="OCC15796.1"/>
    </source>
</evidence>
<feature type="signal peptide" evidence="1">
    <location>
        <begin position="1"/>
        <end position="24"/>
    </location>
</feature>
<organism evidence="2 3">
    <name type="scientific">Dissulfuribacter thermophilus</name>
    <dbReference type="NCBI Taxonomy" id="1156395"/>
    <lineage>
        <taxon>Bacteria</taxon>
        <taxon>Pseudomonadati</taxon>
        <taxon>Thermodesulfobacteriota</taxon>
        <taxon>Dissulfuribacteria</taxon>
        <taxon>Dissulfuribacterales</taxon>
        <taxon>Dissulfuribacteraceae</taxon>
        <taxon>Dissulfuribacter</taxon>
    </lineage>
</organism>
<dbReference type="RefSeq" id="WP_067616451.1">
    <property type="nucleotide sequence ID" value="NZ_MAGO01000003.1"/>
</dbReference>
<dbReference type="EMBL" id="MAGO01000003">
    <property type="protein sequence ID" value="OCC15796.1"/>
    <property type="molecule type" value="Genomic_DNA"/>
</dbReference>
<sequence length="68" mass="7074">MRSKITSIAVAIMMTIGIAGVSHAAKCKGIVESIDAGKMIVQLKGKCKAKAGDEVKIKTKRKAAVEGC</sequence>
<keyword evidence="1" id="KW-0732">Signal</keyword>
<proteinExistence type="predicted"/>
<evidence type="ECO:0000256" key="1">
    <source>
        <dbReference type="SAM" id="SignalP"/>
    </source>
</evidence>
<evidence type="ECO:0000313" key="3">
    <source>
        <dbReference type="Proteomes" id="UP000093080"/>
    </source>
</evidence>